<proteinExistence type="predicted"/>
<name>A0ABN6Y136_9MICO</name>
<organism evidence="1 2">
    <name type="scientific">Frondihabitans sucicola</name>
    <dbReference type="NCBI Taxonomy" id="1268041"/>
    <lineage>
        <taxon>Bacteria</taxon>
        <taxon>Bacillati</taxon>
        <taxon>Actinomycetota</taxon>
        <taxon>Actinomycetes</taxon>
        <taxon>Micrococcales</taxon>
        <taxon>Microbacteriaceae</taxon>
        <taxon>Frondihabitans</taxon>
    </lineage>
</organism>
<protein>
    <submittedName>
        <fullName evidence="1">Uncharacterized protein</fullName>
    </submittedName>
</protein>
<sequence length="105" mass="10971">MVSVPLFLTEAGSSARIFATCGTLMVVSVPEPLAALATVTDVVPDFDAVVASLPVAAAPAQPARAPTRPTATTTTEARRRWREVKRDMVLLVVVGAVVGTVRGRD</sequence>
<gene>
    <name evidence="1" type="ORF">GCM10025867_16740</name>
</gene>
<dbReference type="Proteomes" id="UP001321486">
    <property type="component" value="Chromosome"/>
</dbReference>
<keyword evidence="2" id="KW-1185">Reference proteome</keyword>
<accession>A0ABN6Y136</accession>
<evidence type="ECO:0000313" key="1">
    <source>
        <dbReference type="EMBL" id="BDZ49433.1"/>
    </source>
</evidence>
<evidence type="ECO:0000313" key="2">
    <source>
        <dbReference type="Proteomes" id="UP001321486"/>
    </source>
</evidence>
<reference evidence="2" key="1">
    <citation type="journal article" date="2019" name="Int. J. Syst. Evol. Microbiol.">
        <title>The Global Catalogue of Microorganisms (GCM) 10K type strain sequencing project: providing services to taxonomists for standard genome sequencing and annotation.</title>
        <authorList>
            <consortium name="The Broad Institute Genomics Platform"/>
            <consortium name="The Broad Institute Genome Sequencing Center for Infectious Disease"/>
            <person name="Wu L."/>
            <person name="Ma J."/>
        </authorList>
    </citation>
    <scope>NUCLEOTIDE SEQUENCE [LARGE SCALE GENOMIC DNA]</scope>
    <source>
        <strain evidence="2">NBRC 108728</strain>
    </source>
</reference>
<dbReference type="EMBL" id="AP027732">
    <property type="protein sequence ID" value="BDZ49433.1"/>
    <property type="molecule type" value="Genomic_DNA"/>
</dbReference>